<proteinExistence type="predicted"/>
<dbReference type="Gene3D" id="3.40.630.30">
    <property type="match status" value="1"/>
</dbReference>
<dbReference type="PROSITE" id="PS51729">
    <property type="entry name" value="GNAT_YJDJ"/>
    <property type="match status" value="1"/>
</dbReference>
<name>A0ABT2G1R7_9CORY</name>
<dbReference type="SUPFAM" id="SSF55729">
    <property type="entry name" value="Acyl-CoA N-acyltransferases (Nat)"/>
    <property type="match status" value="1"/>
</dbReference>
<keyword evidence="3" id="KW-1185">Reference proteome</keyword>
<evidence type="ECO:0000313" key="2">
    <source>
        <dbReference type="EMBL" id="MCS5480217.1"/>
    </source>
</evidence>
<dbReference type="RefSeq" id="WP_259428276.1">
    <property type="nucleotide sequence ID" value="NZ_JANWTC010000008.1"/>
</dbReference>
<evidence type="ECO:0000313" key="3">
    <source>
        <dbReference type="Proteomes" id="UP001205965"/>
    </source>
</evidence>
<dbReference type="InterPro" id="IPR045057">
    <property type="entry name" value="Gcn5-rel_NAT"/>
</dbReference>
<evidence type="ECO:0000259" key="1">
    <source>
        <dbReference type="PROSITE" id="PS51729"/>
    </source>
</evidence>
<dbReference type="PANTHER" id="PTHR31435:SF10">
    <property type="entry name" value="BSR4717 PROTEIN"/>
    <property type="match status" value="1"/>
</dbReference>
<sequence length="102" mass="11495">MITRLPDRFEITVDNHTAGHTAYLDRGGERIFHHTEIGGEFGGRGLAGQVVEAALKQTAEAGKTVVAVCPYVRKWLEKNNPEDITWRKPTPEELTWLKKELP</sequence>
<organism evidence="2 3">
    <name type="scientific">Corynebacterium lemuris</name>
    <dbReference type="NCBI Taxonomy" id="1859292"/>
    <lineage>
        <taxon>Bacteria</taxon>
        <taxon>Bacillati</taxon>
        <taxon>Actinomycetota</taxon>
        <taxon>Actinomycetes</taxon>
        <taxon>Mycobacteriales</taxon>
        <taxon>Corynebacteriaceae</taxon>
        <taxon>Corynebacterium</taxon>
    </lineage>
</organism>
<accession>A0ABT2G1R7</accession>
<feature type="domain" description="N-acetyltransferase" evidence="1">
    <location>
        <begin position="1"/>
        <end position="88"/>
    </location>
</feature>
<gene>
    <name evidence="2" type="ORF">NYP18_11175</name>
</gene>
<dbReference type="InterPro" id="IPR016181">
    <property type="entry name" value="Acyl_CoA_acyltransferase"/>
</dbReference>
<dbReference type="Pfam" id="PF14542">
    <property type="entry name" value="Acetyltransf_CG"/>
    <property type="match status" value="1"/>
</dbReference>
<dbReference type="Proteomes" id="UP001205965">
    <property type="component" value="Unassembled WGS sequence"/>
</dbReference>
<reference evidence="2 3" key="1">
    <citation type="submission" date="2022-08" db="EMBL/GenBank/DDBJ databases">
        <title>YIM 101645 draft genome.</title>
        <authorList>
            <person name="Chen X."/>
        </authorList>
    </citation>
    <scope>NUCLEOTIDE SEQUENCE [LARGE SCALE GENOMIC DNA]</scope>
    <source>
        <strain evidence="2 3">YIM 101645</strain>
    </source>
</reference>
<protein>
    <submittedName>
        <fullName evidence="2">N-acetyltransferase</fullName>
    </submittedName>
</protein>
<dbReference type="InterPro" id="IPR031165">
    <property type="entry name" value="GNAT_YJDJ"/>
</dbReference>
<dbReference type="PANTHER" id="PTHR31435">
    <property type="entry name" value="PROTEIN NATD1"/>
    <property type="match status" value="1"/>
</dbReference>
<dbReference type="EMBL" id="JANWTC010000008">
    <property type="protein sequence ID" value="MCS5480217.1"/>
    <property type="molecule type" value="Genomic_DNA"/>
</dbReference>
<comment type="caution">
    <text evidence="2">The sequence shown here is derived from an EMBL/GenBank/DDBJ whole genome shotgun (WGS) entry which is preliminary data.</text>
</comment>